<dbReference type="PANTHER" id="PTHR40940:SF2">
    <property type="entry name" value="BATD"/>
    <property type="match status" value="1"/>
</dbReference>
<evidence type="ECO:0000256" key="2">
    <source>
        <dbReference type="SAM" id="SignalP"/>
    </source>
</evidence>
<protein>
    <submittedName>
        <fullName evidence="3">Protein BatD</fullName>
    </submittedName>
</protein>
<keyword evidence="1" id="KW-0472">Membrane</keyword>
<dbReference type="EMBL" id="JAAZON010000213">
    <property type="protein sequence ID" value="NMC62524.1"/>
    <property type="molecule type" value="Genomic_DNA"/>
</dbReference>
<feature type="chain" id="PRO_5030913112" evidence="2">
    <location>
        <begin position="24"/>
        <end position="417"/>
    </location>
</feature>
<feature type="signal peptide" evidence="2">
    <location>
        <begin position="1"/>
        <end position="23"/>
    </location>
</feature>
<gene>
    <name evidence="3" type="ORF">GYA55_05080</name>
</gene>
<keyword evidence="1" id="KW-1133">Transmembrane helix</keyword>
<proteinExistence type="predicted"/>
<keyword evidence="2" id="KW-0732">Signal</keyword>
<comment type="caution">
    <text evidence="3">The sequence shown here is derived from an EMBL/GenBank/DDBJ whole genome shotgun (WGS) entry which is preliminary data.</text>
</comment>
<accession>A0A7X9FQQ6</accession>
<reference evidence="3 4" key="1">
    <citation type="journal article" date="2020" name="Biotechnol. Biofuels">
        <title>New insights from the biogas microbiome by comprehensive genome-resolved metagenomics of nearly 1600 species originating from multiple anaerobic digesters.</title>
        <authorList>
            <person name="Campanaro S."/>
            <person name="Treu L."/>
            <person name="Rodriguez-R L.M."/>
            <person name="Kovalovszki A."/>
            <person name="Ziels R.M."/>
            <person name="Maus I."/>
            <person name="Zhu X."/>
            <person name="Kougias P.G."/>
            <person name="Basile A."/>
            <person name="Luo G."/>
            <person name="Schluter A."/>
            <person name="Konstantinidis K.T."/>
            <person name="Angelidaki I."/>
        </authorList>
    </citation>
    <scope>NUCLEOTIDE SEQUENCE [LARGE SCALE GENOMIC DNA]</scope>
    <source>
        <strain evidence="3">AS27yjCOA_65</strain>
    </source>
</reference>
<sequence length="417" mass="47664">MVVRTYLFRSIVCALLCCFGVAAEDTSNLNAPLFFIRHQVSNETPFVGEQIIYTIEFYSRIQLEISRLHFIAEAFNDFDLSSEKTTEIAQGYSYKVLRQKYYLYPLRPGKQNIITQRINLAAHLGKNSSPEIPTTVVARPLELNVKALPPLPDEYKSINPDSIIVGKSLIDLKCNPLPIELGQSRKLEVHLQSDGDLSSFKFSVEGTDGFRVYEEAPQFEQLNTGSYFLFKKVFTYTLLPLRGGMLKIKGAKILSFDPRTEMYSWLEAPTLKFEVQTPFTKKQESTPLNKQTPTPVPIKESLRYHEPNGMEELVSRFSVSSFLLLCTVIGLSFVTISLHVNLRKQRREKRLPFSELLRSSQDLIQLNHAFRQSLNDLLAAELDSNGLKQLLKEKIPDSDIRMEVETLLQDFSMEIYS</sequence>
<keyword evidence="1" id="KW-0812">Transmembrane</keyword>
<dbReference type="PANTHER" id="PTHR40940">
    <property type="entry name" value="PROTEIN BATD-RELATED"/>
    <property type="match status" value="1"/>
</dbReference>
<dbReference type="Proteomes" id="UP000524246">
    <property type="component" value="Unassembled WGS sequence"/>
</dbReference>
<dbReference type="InterPro" id="IPR025738">
    <property type="entry name" value="BatD"/>
</dbReference>
<organism evidence="3 4">
    <name type="scientific">SAR324 cluster bacterium</name>
    <dbReference type="NCBI Taxonomy" id="2024889"/>
    <lineage>
        <taxon>Bacteria</taxon>
        <taxon>Deltaproteobacteria</taxon>
        <taxon>SAR324 cluster</taxon>
    </lineage>
</organism>
<feature type="non-terminal residue" evidence="3">
    <location>
        <position position="417"/>
    </location>
</feature>
<feature type="transmembrane region" description="Helical" evidence="1">
    <location>
        <begin position="322"/>
        <end position="342"/>
    </location>
</feature>
<name>A0A7X9FQQ6_9DELT</name>
<dbReference type="AlphaFoldDB" id="A0A7X9FQQ6"/>
<evidence type="ECO:0000256" key="1">
    <source>
        <dbReference type="SAM" id="Phobius"/>
    </source>
</evidence>
<evidence type="ECO:0000313" key="3">
    <source>
        <dbReference type="EMBL" id="NMC62524.1"/>
    </source>
</evidence>
<evidence type="ECO:0000313" key="4">
    <source>
        <dbReference type="Proteomes" id="UP000524246"/>
    </source>
</evidence>